<dbReference type="PANTHER" id="PTHR12001:SF85">
    <property type="entry name" value="SHORT CHAIN ISOPRENYL DIPHOSPHATE SYNTHASE"/>
    <property type="match status" value="1"/>
</dbReference>
<dbReference type="AlphaFoldDB" id="A0A2M7X5D0"/>
<dbReference type="GO" id="GO:0046872">
    <property type="term" value="F:metal ion binding"/>
    <property type="evidence" value="ECO:0007669"/>
    <property type="project" value="UniProtKB-KW"/>
</dbReference>
<evidence type="ECO:0000256" key="5">
    <source>
        <dbReference type="ARBA" id="ARBA00022842"/>
    </source>
</evidence>
<organism evidence="7 8">
    <name type="scientific">candidate division WWE3 bacterium CG_4_9_14_3_um_filter_34_6</name>
    <dbReference type="NCBI Taxonomy" id="1975079"/>
    <lineage>
        <taxon>Bacteria</taxon>
        <taxon>Katanobacteria</taxon>
    </lineage>
</organism>
<evidence type="ECO:0000256" key="6">
    <source>
        <dbReference type="RuleBase" id="RU004466"/>
    </source>
</evidence>
<evidence type="ECO:0000256" key="4">
    <source>
        <dbReference type="ARBA" id="ARBA00022723"/>
    </source>
</evidence>
<evidence type="ECO:0000313" key="8">
    <source>
        <dbReference type="Proteomes" id="UP000230683"/>
    </source>
</evidence>
<name>A0A2M7X5D0_UNCKA</name>
<reference evidence="8" key="1">
    <citation type="submission" date="2017-09" db="EMBL/GenBank/DDBJ databases">
        <title>Depth-based differentiation of microbial function through sediment-hosted aquifers and enrichment of novel symbionts in the deep terrestrial subsurface.</title>
        <authorList>
            <person name="Probst A.J."/>
            <person name="Ladd B."/>
            <person name="Jarett J.K."/>
            <person name="Geller-Mcgrath D.E."/>
            <person name="Sieber C.M.K."/>
            <person name="Emerson J.B."/>
            <person name="Anantharaman K."/>
            <person name="Thomas B.C."/>
            <person name="Malmstrom R."/>
            <person name="Stieglmeier M."/>
            <person name="Klingl A."/>
            <person name="Woyke T."/>
            <person name="Ryan C.M."/>
            <person name="Banfield J.F."/>
        </authorList>
    </citation>
    <scope>NUCLEOTIDE SEQUENCE [LARGE SCALE GENOMIC DNA]</scope>
</reference>
<keyword evidence="4" id="KW-0479">Metal-binding</keyword>
<sequence length="372" mass="41786">MLENNLSSWQNAKKLLVDYQNKLNPVIDEYFDEQIKNVAETYPLHSVKALEVYRDICTRGGKRARGAFSYYVYKMYGGQNDTEAIKMGIVLELIHAYLLLLDDFMDLSETRRHGPTGHKLFSKYFEDQNFANPKINSKHFGDSIAVTTAALGAHMALRLLNSVDFSSDIKISLSNNLNEKLVTTGHGQITDVVNGFNPNVTEEDVLKMLEWKTGVYTYENPIHTGAIMAGITDKSQFKILSDYAISAGVAFQIQDDILGVFGSSDDTGKSVYDDLREGKYTLLAHFALKNGSEDQIQKLKLILGNPEIGDIELAEAKKIFVESGSLEYSKKTALNLVNKAKESLQKNKSENWQQIGYEYLLGIADYMIERSL</sequence>
<keyword evidence="3 6" id="KW-0808">Transferase</keyword>
<dbReference type="Gene3D" id="1.10.600.10">
    <property type="entry name" value="Farnesyl Diphosphate Synthase"/>
    <property type="match status" value="1"/>
</dbReference>
<dbReference type="InterPro" id="IPR008949">
    <property type="entry name" value="Isoprenoid_synthase_dom_sf"/>
</dbReference>
<dbReference type="SUPFAM" id="SSF48576">
    <property type="entry name" value="Terpenoid synthases"/>
    <property type="match status" value="1"/>
</dbReference>
<dbReference type="GO" id="GO:0004659">
    <property type="term" value="F:prenyltransferase activity"/>
    <property type="evidence" value="ECO:0007669"/>
    <property type="project" value="InterPro"/>
</dbReference>
<evidence type="ECO:0008006" key="9">
    <source>
        <dbReference type="Google" id="ProtNLM"/>
    </source>
</evidence>
<evidence type="ECO:0000256" key="3">
    <source>
        <dbReference type="ARBA" id="ARBA00022679"/>
    </source>
</evidence>
<evidence type="ECO:0000256" key="1">
    <source>
        <dbReference type="ARBA" id="ARBA00001946"/>
    </source>
</evidence>
<dbReference type="PROSITE" id="PS00723">
    <property type="entry name" value="POLYPRENYL_SYNTHASE_1"/>
    <property type="match status" value="1"/>
</dbReference>
<evidence type="ECO:0000313" key="7">
    <source>
        <dbReference type="EMBL" id="PJA41362.1"/>
    </source>
</evidence>
<proteinExistence type="inferred from homology"/>
<gene>
    <name evidence="7" type="ORF">CO178_00350</name>
</gene>
<comment type="cofactor">
    <cofactor evidence="1">
        <name>Mg(2+)</name>
        <dbReference type="ChEBI" id="CHEBI:18420"/>
    </cofactor>
</comment>
<protein>
    <recommendedName>
        <fullName evidence="9">Polyprenyl synthetase family protein</fullName>
    </recommendedName>
</protein>
<dbReference type="GO" id="GO:0008299">
    <property type="term" value="P:isoprenoid biosynthetic process"/>
    <property type="evidence" value="ECO:0007669"/>
    <property type="project" value="InterPro"/>
</dbReference>
<dbReference type="PANTHER" id="PTHR12001">
    <property type="entry name" value="GERANYLGERANYL PYROPHOSPHATE SYNTHASE"/>
    <property type="match status" value="1"/>
</dbReference>
<dbReference type="EMBL" id="PFWY01000019">
    <property type="protein sequence ID" value="PJA41362.1"/>
    <property type="molecule type" value="Genomic_DNA"/>
</dbReference>
<accession>A0A2M7X5D0</accession>
<evidence type="ECO:0000256" key="2">
    <source>
        <dbReference type="ARBA" id="ARBA00006706"/>
    </source>
</evidence>
<comment type="similarity">
    <text evidence="2 6">Belongs to the FPP/GGPP synthase family.</text>
</comment>
<dbReference type="InterPro" id="IPR033749">
    <property type="entry name" value="Polyprenyl_synt_CS"/>
</dbReference>
<dbReference type="SFLD" id="SFLDS00005">
    <property type="entry name" value="Isoprenoid_Synthase_Type_I"/>
    <property type="match status" value="1"/>
</dbReference>
<comment type="caution">
    <text evidence="7">The sequence shown here is derived from an EMBL/GenBank/DDBJ whole genome shotgun (WGS) entry which is preliminary data.</text>
</comment>
<keyword evidence="5" id="KW-0460">Magnesium</keyword>
<dbReference type="InterPro" id="IPR000092">
    <property type="entry name" value="Polyprenyl_synt"/>
</dbReference>
<dbReference type="Proteomes" id="UP000230683">
    <property type="component" value="Unassembled WGS sequence"/>
</dbReference>
<dbReference type="Pfam" id="PF00348">
    <property type="entry name" value="polyprenyl_synt"/>
    <property type="match status" value="1"/>
</dbReference>